<comment type="caution">
    <text evidence="1">The sequence shown here is derived from an EMBL/GenBank/DDBJ whole genome shotgun (WGS) entry which is preliminary data.</text>
</comment>
<gene>
    <name evidence="1" type="ORF">L1892_23330</name>
</gene>
<keyword evidence="2" id="KW-1185">Reference proteome</keyword>
<dbReference type="EMBL" id="JAKGCU010000038">
    <property type="protein sequence ID" value="MCF3941305.1"/>
    <property type="molecule type" value="Genomic_DNA"/>
</dbReference>
<evidence type="ECO:0000313" key="1">
    <source>
        <dbReference type="EMBL" id="MCF3941305.1"/>
    </source>
</evidence>
<name>A0ABS9DPZ8_9ACTN</name>
<evidence type="ECO:0000313" key="2">
    <source>
        <dbReference type="Proteomes" id="UP001108089"/>
    </source>
</evidence>
<sequence length="200" mass="20958">MTFKISDGYPSITGTKDLRFRPRSTFQNPADDSIVYPKIHNKKCAHDELVTLDLAEGPWSVAGLAGAKSVDFDVPEGGGELWGLIAANLAIPPQTSAQRLAQVVADYVDEQGITPTTNETVAGFVTSGATRDAVDARVAAGTADFITEAEATASYVRLEDYAPGGGGTLTEDPERPGTFIISGGGITENPERPGTFLIGA</sequence>
<accession>A0ABS9DPZ8</accession>
<organism evidence="1 2">
    <name type="scientific">Gordonia tangerina</name>
    <dbReference type="NCBI Taxonomy" id="2911060"/>
    <lineage>
        <taxon>Bacteria</taxon>
        <taxon>Bacillati</taxon>
        <taxon>Actinomycetota</taxon>
        <taxon>Actinomycetes</taxon>
        <taxon>Mycobacteriales</taxon>
        <taxon>Gordoniaceae</taxon>
        <taxon>Gordonia</taxon>
    </lineage>
</organism>
<proteinExistence type="predicted"/>
<protein>
    <submittedName>
        <fullName evidence="1">Uncharacterized protein</fullName>
    </submittedName>
</protein>
<dbReference type="Proteomes" id="UP001108089">
    <property type="component" value="Unassembled WGS sequence"/>
</dbReference>
<reference evidence="1" key="1">
    <citation type="submission" date="2022-01" db="EMBL/GenBank/DDBJ databases">
        <title>Gordonia xiamenensis sp. nov., isolated from surface seawater in Xiamen.</title>
        <authorList>
            <person name="He Y.F."/>
        </authorList>
    </citation>
    <scope>NUCLEOTIDE SEQUENCE</scope>
    <source>
        <strain evidence="1">GW1C4-4</strain>
    </source>
</reference>